<evidence type="ECO:0008006" key="3">
    <source>
        <dbReference type="Google" id="ProtNLM"/>
    </source>
</evidence>
<sequence>MAGSYIRRKIVPENPVQVGAKFERLLVVSDGWEQVSPKGTCYDMVEVLCDCGVRKFIRPRSLWPRGIKSCGCLQREIAAATALGRATHGQAGRSRTPEYGVYRTMLSRCYNPNVEKFADYGGRSIMVCDRWRHSFESFFADMGPRPSGKSIDRIDNNGNYEPSNCRWATAKEQANNRGNRRRILTAVTAQV</sequence>
<evidence type="ECO:0000313" key="2">
    <source>
        <dbReference type="Proteomes" id="UP000623067"/>
    </source>
</evidence>
<dbReference type="EMBL" id="BMIH01000001">
    <property type="protein sequence ID" value="GGB15009.1"/>
    <property type="molecule type" value="Genomic_DNA"/>
</dbReference>
<organism evidence="1 2">
    <name type="scientific">Sphingomonas metalli</name>
    <dbReference type="NCBI Taxonomy" id="1779358"/>
    <lineage>
        <taxon>Bacteria</taxon>
        <taxon>Pseudomonadati</taxon>
        <taxon>Pseudomonadota</taxon>
        <taxon>Alphaproteobacteria</taxon>
        <taxon>Sphingomonadales</taxon>
        <taxon>Sphingomonadaceae</taxon>
        <taxon>Sphingomonas</taxon>
    </lineage>
</organism>
<dbReference type="AlphaFoldDB" id="A0A916SUX7"/>
<dbReference type="Proteomes" id="UP000623067">
    <property type="component" value="Unassembled WGS sequence"/>
</dbReference>
<reference evidence="1" key="1">
    <citation type="journal article" date="2014" name="Int. J. Syst. Evol. Microbiol.">
        <title>Complete genome sequence of Corynebacterium casei LMG S-19264T (=DSM 44701T), isolated from a smear-ripened cheese.</title>
        <authorList>
            <consortium name="US DOE Joint Genome Institute (JGI-PGF)"/>
            <person name="Walter F."/>
            <person name="Albersmeier A."/>
            <person name="Kalinowski J."/>
            <person name="Ruckert C."/>
        </authorList>
    </citation>
    <scope>NUCLEOTIDE SEQUENCE</scope>
    <source>
        <strain evidence="1">CGMCC 1.15330</strain>
    </source>
</reference>
<accession>A0A916SUX7</accession>
<protein>
    <recommendedName>
        <fullName evidence="3">HNH endonuclease</fullName>
    </recommendedName>
</protein>
<reference evidence="1" key="2">
    <citation type="submission" date="2020-09" db="EMBL/GenBank/DDBJ databases">
        <authorList>
            <person name="Sun Q."/>
            <person name="Zhou Y."/>
        </authorList>
    </citation>
    <scope>NUCLEOTIDE SEQUENCE</scope>
    <source>
        <strain evidence="1">CGMCC 1.15330</strain>
    </source>
</reference>
<name>A0A916SUX7_9SPHN</name>
<keyword evidence="2" id="KW-1185">Reference proteome</keyword>
<gene>
    <name evidence="1" type="ORF">GCM10011380_00530</name>
</gene>
<proteinExistence type="predicted"/>
<evidence type="ECO:0000313" key="1">
    <source>
        <dbReference type="EMBL" id="GGB15009.1"/>
    </source>
</evidence>
<comment type="caution">
    <text evidence="1">The sequence shown here is derived from an EMBL/GenBank/DDBJ whole genome shotgun (WGS) entry which is preliminary data.</text>
</comment>